<dbReference type="Pfam" id="PF13229">
    <property type="entry name" value="Beta_helix"/>
    <property type="match status" value="2"/>
</dbReference>
<dbReference type="Proteomes" id="UP000238375">
    <property type="component" value="Unassembled WGS sequence"/>
</dbReference>
<dbReference type="NCBIfam" id="TIGR04183">
    <property type="entry name" value="Por_Secre_tail"/>
    <property type="match status" value="1"/>
</dbReference>
<dbReference type="InterPro" id="IPR006626">
    <property type="entry name" value="PbH1"/>
</dbReference>
<name>A0A2T0T3B4_9BACT</name>
<dbReference type="Gene3D" id="2.60.120.380">
    <property type="match status" value="1"/>
</dbReference>
<dbReference type="SMART" id="SM00776">
    <property type="entry name" value="NPCBM"/>
    <property type="match status" value="1"/>
</dbReference>
<dbReference type="InterPro" id="IPR011050">
    <property type="entry name" value="Pectin_lyase_fold/virulence"/>
</dbReference>
<evidence type="ECO:0000256" key="1">
    <source>
        <dbReference type="SAM" id="SignalP"/>
    </source>
</evidence>
<dbReference type="RefSeq" id="WP_106137746.1">
    <property type="nucleotide sequence ID" value="NZ_PVTE01000007.1"/>
</dbReference>
<dbReference type="Pfam" id="PF07691">
    <property type="entry name" value="PA14"/>
    <property type="match status" value="2"/>
</dbReference>
<dbReference type="InterPro" id="IPR008979">
    <property type="entry name" value="Galactose-bd-like_sf"/>
</dbReference>
<evidence type="ECO:0000259" key="2">
    <source>
        <dbReference type="PROSITE" id="PS51820"/>
    </source>
</evidence>
<dbReference type="SMART" id="SM00758">
    <property type="entry name" value="PA14"/>
    <property type="match status" value="2"/>
</dbReference>
<feature type="domain" description="PA14" evidence="2">
    <location>
        <begin position="1160"/>
        <end position="1300"/>
    </location>
</feature>
<dbReference type="PROSITE" id="PS51820">
    <property type="entry name" value="PA14"/>
    <property type="match status" value="2"/>
</dbReference>
<evidence type="ECO:0000313" key="4">
    <source>
        <dbReference type="Proteomes" id="UP000238375"/>
    </source>
</evidence>
<dbReference type="EMBL" id="PVTE01000007">
    <property type="protein sequence ID" value="PRY40123.1"/>
    <property type="molecule type" value="Genomic_DNA"/>
</dbReference>
<dbReference type="InterPro" id="IPR013222">
    <property type="entry name" value="Glyco_hyd_98_carb-bd"/>
</dbReference>
<dbReference type="InterPro" id="IPR011658">
    <property type="entry name" value="PA14_dom"/>
</dbReference>
<dbReference type="OrthoDB" id="976933at2"/>
<organism evidence="3 4">
    <name type="scientific">Spirosoma oryzae</name>
    <dbReference type="NCBI Taxonomy" id="1469603"/>
    <lineage>
        <taxon>Bacteria</taxon>
        <taxon>Pseudomonadati</taxon>
        <taxon>Bacteroidota</taxon>
        <taxon>Cytophagia</taxon>
        <taxon>Cytophagales</taxon>
        <taxon>Cytophagaceae</taxon>
        <taxon>Spirosoma</taxon>
    </lineage>
</organism>
<dbReference type="Gene3D" id="2.60.120.260">
    <property type="entry name" value="Galactose-binding domain-like"/>
    <property type="match status" value="1"/>
</dbReference>
<dbReference type="SMART" id="SM00710">
    <property type="entry name" value="PbH1"/>
    <property type="match status" value="7"/>
</dbReference>
<dbReference type="InterPro" id="IPR039448">
    <property type="entry name" value="Beta_helix"/>
</dbReference>
<comment type="caution">
    <text evidence="3">The sequence shown here is derived from an EMBL/GenBank/DDBJ whole genome shotgun (WGS) entry which is preliminary data.</text>
</comment>
<dbReference type="InterPro" id="IPR012334">
    <property type="entry name" value="Pectin_lyas_fold"/>
</dbReference>
<gene>
    <name evidence="3" type="ORF">CLV58_107217</name>
</gene>
<evidence type="ECO:0000313" key="3">
    <source>
        <dbReference type="EMBL" id="PRY40123.1"/>
    </source>
</evidence>
<dbReference type="InterPro" id="IPR038637">
    <property type="entry name" value="NPCBM_sf"/>
</dbReference>
<feature type="signal peptide" evidence="1">
    <location>
        <begin position="1"/>
        <end position="34"/>
    </location>
</feature>
<dbReference type="Gene3D" id="2.160.20.10">
    <property type="entry name" value="Single-stranded right-handed beta-helix, Pectin lyase-like"/>
    <property type="match status" value="2"/>
</dbReference>
<dbReference type="InterPro" id="IPR037524">
    <property type="entry name" value="PA14/GLEYA"/>
</dbReference>
<protein>
    <submittedName>
        <fullName evidence="3">Putative secreted protein (Por secretion system target)</fullName>
    </submittedName>
</protein>
<feature type="domain" description="PA14" evidence="2">
    <location>
        <begin position="850"/>
        <end position="986"/>
    </location>
</feature>
<dbReference type="Pfam" id="PF18962">
    <property type="entry name" value="Por_Secre_tail"/>
    <property type="match status" value="1"/>
</dbReference>
<dbReference type="SUPFAM" id="SSF49785">
    <property type="entry name" value="Galactose-binding domain-like"/>
    <property type="match status" value="2"/>
</dbReference>
<reference evidence="3 4" key="1">
    <citation type="submission" date="2018-03" db="EMBL/GenBank/DDBJ databases">
        <title>Genomic Encyclopedia of Archaeal and Bacterial Type Strains, Phase II (KMG-II): from individual species to whole genera.</title>
        <authorList>
            <person name="Goeker M."/>
        </authorList>
    </citation>
    <scope>NUCLEOTIDE SEQUENCE [LARGE SCALE GENOMIC DNA]</scope>
    <source>
        <strain evidence="3 4">DSM 28354</strain>
    </source>
</reference>
<dbReference type="PANTHER" id="PTHR36453">
    <property type="entry name" value="SECRETED PROTEIN-RELATED"/>
    <property type="match status" value="1"/>
</dbReference>
<keyword evidence="4" id="KW-1185">Reference proteome</keyword>
<accession>A0A2T0T3B4</accession>
<proteinExistence type="predicted"/>
<dbReference type="Gene3D" id="3.90.182.10">
    <property type="entry name" value="Toxin - Anthrax Protective Antigen,domain 1"/>
    <property type="match status" value="1"/>
</dbReference>
<keyword evidence="1" id="KW-0732">Signal</keyword>
<dbReference type="SUPFAM" id="SSF56988">
    <property type="entry name" value="Anthrax protective antigen"/>
    <property type="match status" value="2"/>
</dbReference>
<sequence>MHRLFTSKLSRPAKALRLTTSWLLLAGLSSTSFGQTTYYVAASGNDGNSGRSSDAPYKTIDKVNSLSLQPGDQVLFRRGDTFRGSLKIRQSGVANRPIVVDAFGEGNKPLLAGSIQLSNWNNIGNNTWQASCSSCGNDVTGVYRNGEVLPLGRYPNLSDTERGYLNIQSHSGKTQLTSRQSLPGNWTGGEVVIRPVQWVLDRATITGQSGNTLSMADNGTKYQPNDGWGFFIQKHPGTLDQPGEWYYNPSDKTIRLFDNQSNPNNQQITVTTFSEAVNLTNVSYVTVRNLQIAETLTTGIAVNNGSNLVLSGNDLKKLGADAITAVGSGNTLLIENNLIQDVNNNGVYVGPYQNVTIRGNTLQRIAMVPGRGGSGDGSYTGLQSVATANVLIESNVLDYIGYNGISVFSNSTIQKNVVSNFCLTKSDGSGVYSWNGDYGNPGGNRIISNVIFNGLGAPEGTVNDFYAGANGIFLDDCSKNAEIVNNTTFNCKSKGLLLRGTSNVVVRGNTSYNNGEEQIRLGYNEPCAFRNNTLQDNIFVSRTPNQLVADYESYANDLNQYGPFDNNRYISPFQDAFKIQAVWNPGSGLTGKVLTLAEWQAQWNQDRNSTGSPFTYKQEVVSQTGANRLNNSFSDGTNGWSVWSPNGNGRVDWDNSNRLDGGSMRLWFASASNQRNSYSLAIQTVGSVRKGQAYQLLFDGIASSATKRVQVYLRQRVGSYQDLSPRKDYVLNTSRQGYDITFTATADESDAILVVQTDEDGQSAWLDNIRLNEVSLSPVNPDDYIKLVYNTTAQTKVESLNGAYRDAKNNSYNGQVTVEPYASVILFKEVNNTPTPPPAVTLRDPENPASTTNGLDYQYYEGNWSALPNFAALTPVKTGTAGQVDLSPRSRDQNYGLRFTGYINAPADGSYTFYTTSDDGTKLYIGNTEVVSNDGVHGDQERSGSIGLKAGKHAITVVYFQGVNGQSLSASYSGPSLNKQVIPASAFFRVPTTTPTPTPSGSGVYLSDLSWTSVTNGYGPVEKDKSNGEANAGDGRTITLNGQTYTKGLGVHAASSISYNLGGQYTQFITDMGLDDEIASVGCGTIEFQVFLDGNKVYSSGIVNAATATKSLVLDVSGKQTLTLVVTDGGDGAACDHGDWAGARLIPTGGATTTPVAGNGSGTGLRGDYYPNTTLSGSAALTRRDDTVNFEWSDSSPAAGRVGTDNFSVRWTGQVEAPVTGSYTFYATTDDGVRLWVNGTQLIDQWVPQGPTLVAGKVLNLTAGQRYDIRMEYFEYGGGATAKLLWLYPGQGQQPIPQVRLYPASMGSGRQAVAEASRATVLVYPVPAQETVWIRYDAPTAGTATVQLVSLAGQAVLQTEQAVTAGENTIRLNVRSLNRGSYVLMLTQGNQRQTQKLILTE</sequence>
<dbReference type="PANTHER" id="PTHR36453:SF1">
    <property type="entry name" value="RIGHT HANDED BETA HELIX DOMAIN-CONTAINING PROTEIN"/>
    <property type="match status" value="1"/>
</dbReference>
<feature type="chain" id="PRO_5015752705" evidence="1">
    <location>
        <begin position="35"/>
        <end position="1401"/>
    </location>
</feature>
<dbReference type="InterPro" id="IPR026444">
    <property type="entry name" value="Secre_tail"/>
</dbReference>
<dbReference type="Pfam" id="PF08305">
    <property type="entry name" value="NPCBM"/>
    <property type="match status" value="1"/>
</dbReference>
<dbReference type="Gene3D" id="2.60.120.1060">
    <property type="entry name" value="NPCBM/NEW2 domain"/>
    <property type="match status" value="1"/>
</dbReference>
<dbReference type="SUPFAM" id="SSF51126">
    <property type="entry name" value="Pectin lyase-like"/>
    <property type="match status" value="1"/>
</dbReference>